<dbReference type="Proteomes" id="UP000309215">
    <property type="component" value="Unassembled WGS sequence"/>
</dbReference>
<dbReference type="PANTHER" id="PTHR30481">
    <property type="entry name" value="DNA ADENINE METHYLASE"/>
    <property type="match status" value="1"/>
</dbReference>
<comment type="catalytic activity">
    <reaction evidence="6">
        <text>a 2'-deoxyadenosine in DNA + S-adenosyl-L-methionine = an N(6)-methyl-2'-deoxyadenosine in DNA + S-adenosyl-L-homocysteine + H(+)</text>
        <dbReference type="Rhea" id="RHEA:15197"/>
        <dbReference type="Rhea" id="RHEA-COMP:12418"/>
        <dbReference type="Rhea" id="RHEA-COMP:12419"/>
        <dbReference type="ChEBI" id="CHEBI:15378"/>
        <dbReference type="ChEBI" id="CHEBI:57856"/>
        <dbReference type="ChEBI" id="CHEBI:59789"/>
        <dbReference type="ChEBI" id="CHEBI:90615"/>
        <dbReference type="ChEBI" id="CHEBI:90616"/>
        <dbReference type="EC" id="2.1.1.72"/>
    </reaction>
</comment>
<dbReference type="GO" id="GO:0009007">
    <property type="term" value="F:site-specific DNA-methyltransferase (adenine-specific) activity"/>
    <property type="evidence" value="ECO:0007669"/>
    <property type="project" value="UniProtKB-EC"/>
</dbReference>
<name>A0A4U1III2_9BACT</name>
<dbReference type="GO" id="GO:0006298">
    <property type="term" value="P:mismatch repair"/>
    <property type="evidence" value="ECO:0007669"/>
    <property type="project" value="TreeGrafter"/>
</dbReference>
<proteinExistence type="inferred from homology"/>
<dbReference type="RefSeq" id="WP_136936100.1">
    <property type="nucleotide sequence ID" value="NZ_SSMQ01000116.1"/>
</dbReference>
<dbReference type="GO" id="GO:0009307">
    <property type="term" value="P:DNA restriction-modification system"/>
    <property type="evidence" value="ECO:0007669"/>
    <property type="project" value="InterPro"/>
</dbReference>
<keyword evidence="5" id="KW-0949">S-adenosyl-L-methionine</keyword>
<keyword evidence="8" id="KW-1185">Reference proteome</keyword>
<evidence type="ECO:0000256" key="1">
    <source>
        <dbReference type="ARBA" id="ARBA00006594"/>
    </source>
</evidence>
<dbReference type="InterPro" id="IPR029063">
    <property type="entry name" value="SAM-dependent_MTases_sf"/>
</dbReference>
<reference evidence="7 8" key="1">
    <citation type="submission" date="2019-04" db="EMBL/GenBank/DDBJ databases">
        <authorList>
            <person name="Li Y."/>
            <person name="Wang J."/>
        </authorList>
    </citation>
    <scope>NUCLEOTIDE SEQUENCE [LARGE SCALE GENOMIC DNA]</scope>
    <source>
        <strain evidence="7 8">DSM 14668</strain>
    </source>
</reference>
<dbReference type="GO" id="GO:0032259">
    <property type="term" value="P:methylation"/>
    <property type="evidence" value="ECO:0007669"/>
    <property type="project" value="UniProtKB-KW"/>
</dbReference>
<gene>
    <name evidence="7" type="ORF">E8A74_48970</name>
</gene>
<protein>
    <recommendedName>
        <fullName evidence="2">site-specific DNA-methyltransferase (adenine-specific)</fullName>
        <ecNumber evidence="2">2.1.1.72</ecNumber>
    </recommendedName>
</protein>
<evidence type="ECO:0000256" key="3">
    <source>
        <dbReference type="ARBA" id="ARBA00022603"/>
    </source>
</evidence>
<dbReference type="PRINTS" id="PR00505">
    <property type="entry name" value="D12N6MTFRASE"/>
</dbReference>
<keyword evidence="4" id="KW-0808">Transferase</keyword>
<evidence type="ECO:0000313" key="7">
    <source>
        <dbReference type="EMBL" id="TKC93696.1"/>
    </source>
</evidence>
<dbReference type="InterPro" id="IPR023095">
    <property type="entry name" value="Ade_MeTrfase_dom_2"/>
</dbReference>
<evidence type="ECO:0000256" key="4">
    <source>
        <dbReference type="ARBA" id="ARBA00022679"/>
    </source>
</evidence>
<keyword evidence="3 7" id="KW-0489">Methyltransferase</keyword>
<dbReference type="EMBL" id="SSMQ01000116">
    <property type="protein sequence ID" value="TKC93696.1"/>
    <property type="molecule type" value="Genomic_DNA"/>
</dbReference>
<evidence type="ECO:0000256" key="6">
    <source>
        <dbReference type="ARBA" id="ARBA00047942"/>
    </source>
</evidence>
<dbReference type="InterPro" id="IPR012263">
    <property type="entry name" value="M_m6A_EcoRV"/>
</dbReference>
<dbReference type="Pfam" id="PF02086">
    <property type="entry name" value="MethyltransfD12"/>
    <property type="match status" value="1"/>
</dbReference>
<comment type="similarity">
    <text evidence="1">Belongs to the N(4)/N(6)-methyltransferase family.</text>
</comment>
<dbReference type="GO" id="GO:0043565">
    <property type="term" value="F:sequence-specific DNA binding"/>
    <property type="evidence" value="ECO:0007669"/>
    <property type="project" value="TreeGrafter"/>
</dbReference>
<dbReference type="GO" id="GO:1904047">
    <property type="term" value="F:S-adenosyl-L-methionine binding"/>
    <property type="evidence" value="ECO:0007669"/>
    <property type="project" value="TreeGrafter"/>
</dbReference>
<dbReference type="EC" id="2.1.1.72" evidence="2"/>
<dbReference type="PIRSF" id="PIRSF000398">
    <property type="entry name" value="M_m6A_EcoRV"/>
    <property type="match status" value="1"/>
</dbReference>
<dbReference type="OrthoDB" id="9805629at2"/>
<accession>A0A4U1III2</accession>
<comment type="caution">
    <text evidence="7">The sequence shown here is derived from an EMBL/GenBank/DDBJ whole genome shotgun (WGS) entry which is preliminary data.</text>
</comment>
<dbReference type="AlphaFoldDB" id="A0A4U1III2"/>
<sequence>MTIAHSPLRYPGGKQVLANLLAHVIDLNNVRGGTYAEPYAGGAGAALALLFSERVDRIVINDADRCVYSFWHAIVFETESFIELLQSTEPSVEGWARQREIYQNPNGKSILQTGFATFFLNRCNRSGIISNGGPIGGRGQAGKWKINARWNGDELRRRIQKIALYRDRISVTNKDAVDFLKVDVTALDPLSKPFVYLDPPYYEKGRNLYLNYYHPDDHAQLASYITSDDVAFLWVMSYDNVPEIHRLYRRQRRVPFSLGYSAREVRDGSEVLILKRGLKFPREWAHGIPQQFISCGAEAMIPRVG</sequence>
<dbReference type="PANTHER" id="PTHR30481:SF2">
    <property type="entry name" value="SITE-SPECIFIC DNA-METHYLTRANSFERASE (ADENINE-SPECIFIC)"/>
    <property type="match status" value="1"/>
</dbReference>
<dbReference type="Gene3D" id="3.40.50.150">
    <property type="entry name" value="Vaccinia Virus protein VP39"/>
    <property type="match status" value="1"/>
</dbReference>
<evidence type="ECO:0000313" key="8">
    <source>
        <dbReference type="Proteomes" id="UP000309215"/>
    </source>
</evidence>
<dbReference type="Gene3D" id="1.10.1020.10">
    <property type="entry name" value="Adenine-specific Methyltransferase, Domain 2"/>
    <property type="match status" value="1"/>
</dbReference>
<dbReference type="SUPFAM" id="SSF53335">
    <property type="entry name" value="S-adenosyl-L-methionine-dependent methyltransferases"/>
    <property type="match status" value="1"/>
</dbReference>
<evidence type="ECO:0000256" key="5">
    <source>
        <dbReference type="ARBA" id="ARBA00022691"/>
    </source>
</evidence>
<organism evidence="7 8">
    <name type="scientific">Polyangium fumosum</name>
    <dbReference type="NCBI Taxonomy" id="889272"/>
    <lineage>
        <taxon>Bacteria</taxon>
        <taxon>Pseudomonadati</taxon>
        <taxon>Myxococcota</taxon>
        <taxon>Polyangia</taxon>
        <taxon>Polyangiales</taxon>
        <taxon>Polyangiaceae</taxon>
        <taxon>Polyangium</taxon>
    </lineage>
</organism>
<dbReference type="InterPro" id="IPR012327">
    <property type="entry name" value="MeTrfase_D12"/>
</dbReference>
<evidence type="ECO:0000256" key="2">
    <source>
        <dbReference type="ARBA" id="ARBA00011900"/>
    </source>
</evidence>